<evidence type="ECO:0008006" key="7">
    <source>
        <dbReference type="Google" id="ProtNLM"/>
    </source>
</evidence>
<dbReference type="HOGENOM" id="CLU_012949_3_2_1"/>
<dbReference type="eggNOG" id="KOG1192">
    <property type="taxonomic scope" value="Eukaryota"/>
</dbReference>
<dbReference type="STRING" id="45351.A7SKW9"/>
<dbReference type="AlphaFoldDB" id="A7SKW9"/>
<feature type="transmembrane region" description="Helical" evidence="4">
    <location>
        <begin position="447"/>
        <end position="474"/>
    </location>
</feature>
<evidence type="ECO:0000313" key="5">
    <source>
        <dbReference type="EMBL" id="EDO35633.1"/>
    </source>
</evidence>
<keyword evidence="4" id="KW-0472">Membrane</keyword>
<evidence type="ECO:0000256" key="2">
    <source>
        <dbReference type="ARBA" id="ARBA00022676"/>
    </source>
</evidence>
<dbReference type="InterPro" id="IPR050271">
    <property type="entry name" value="UDP-glycosyltransferase"/>
</dbReference>
<dbReference type="FunFam" id="3.40.50.2000:FF:000021">
    <property type="entry name" value="UDP-glucuronosyltransferase"/>
    <property type="match status" value="1"/>
</dbReference>
<evidence type="ECO:0000256" key="1">
    <source>
        <dbReference type="ARBA" id="ARBA00009995"/>
    </source>
</evidence>
<dbReference type="FunFam" id="3.40.50.2000:FF:000354">
    <property type="entry name" value="UDP-glucuronosyltransferase"/>
    <property type="match status" value="1"/>
</dbReference>
<dbReference type="CDD" id="cd03784">
    <property type="entry name" value="GT1_Gtf-like"/>
    <property type="match status" value="1"/>
</dbReference>
<dbReference type="Pfam" id="PF00201">
    <property type="entry name" value="UDPGT"/>
    <property type="match status" value="1"/>
</dbReference>
<dbReference type="PANTHER" id="PTHR48043:SF145">
    <property type="entry name" value="FI06409P-RELATED"/>
    <property type="match status" value="1"/>
</dbReference>
<dbReference type="PANTHER" id="PTHR48043">
    <property type="entry name" value="EG:EG0003.4 PROTEIN-RELATED"/>
    <property type="match status" value="1"/>
</dbReference>
<proteinExistence type="inferred from homology"/>
<keyword evidence="2" id="KW-0328">Glycosyltransferase</keyword>
<dbReference type="OMA" id="PAKDWDP"/>
<protein>
    <recommendedName>
        <fullName evidence="7">Glucuronosyltransferase</fullName>
    </recommendedName>
</protein>
<dbReference type="GO" id="GO:0008194">
    <property type="term" value="F:UDP-glycosyltransferase activity"/>
    <property type="evidence" value="ECO:0000318"/>
    <property type="project" value="GO_Central"/>
</dbReference>
<comment type="similarity">
    <text evidence="1">Belongs to the UDP-glycosyltransferase family.</text>
</comment>
<dbReference type="EMBL" id="DS469692">
    <property type="protein sequence ID" value="EDO35633.1"/>
    <property type="molecule type" value="Genomic_DNA"/>
</dbReference>
<accession>A7SKW9</accession>
<evidence type="ECO:0000256" key="4">
    <source>
        <dbReference type="SAM" id="Phobius"/>
    </source>
</evidence>
<dbReference type="PhylomeDB" id="A7SKW9"/>
<keyword evidence="6" id="KW-1185">Reference proteome</keyword>
<keyword evidence="4" id="KW-0812">Transmembrane</keyword>
<reference evidence="5 6" key="1">
    <citation type="journal article" date="2007" name="Science">
        <title>Sea anemone genome reveals ancestral eumetazoan gene repertoire and genomic organization.</title>
        <authorList>
            <person name="Putnam N.H."/>
            <person name="Srivastava M."/>
            <person name="Hellsten U."/>
            <person name="Dirks B."/>
            <person name="Chapman J."/>
            <person name="Salamov A."/>
            <person name="Terry A."/>
            <person name="Shapiro H."/>
            <person name="Lindquist E."/>
            <person name="Kapitonov V.V."/>
            <person name="Jurka J."/>
            <person name="Genikhovich G."/>
            <person name="Grigoriev I.V."/>
            <person name="Lucas S.M."/>
            <person name="Steele R.E."/>
            <person name="Finnerty J.R."/>
            <person name="Technau U."/>
            <person name="Martindale M.Q."/>
            <person name="Rokhsar D.S."/>
        </authorList>
    </citation>
    <scope>NUCLEOTIDE SEQUENCE [LARGE SCALE GENOMIC DNA]</scope>
    <source>
        <strain evidence="6">CH2 X CH6</strain>
    </source>
</reference>
<sequence>SDGAKIVGYPMMGGSQYIGMKRIAQELAARGHEVTLLVSSIQKIKPTEGITHAVYQAPVDKNYMEQMVSHVIQNGVKEIFSKTGLLGVMPSFCEATLNSTDIIDLMKEFDIMISDTSMPCGPVLAEYLNITRVDYCPGSPRIPLLYQYHAPTFPSYVPLLLAGNPARMNFLQRVKNTLVYLAGQTMMRLVMFPKYDNIKQRYNINPELSFSESLGRAEMVLFLADHALDYPFPLLPGHKLIGGINIEPARPLSPEFQHIVNKSDGVIVVSFGSNFAAIADKEVDVLARAFGRLKETVIWRQKGYIPANLSPNIKTVEWLPQNDLLANEKTRVFVSHLGQNSLYEAGYHGIPLVGVPLFGDQPDNAVLVEDKGLGLAVDIHTVTADKLYRTIRRVIDEPRFKENAARISRLMQDRRRSPTEEAADWIEYTLRHKRLTHLRPASVHLTWYQYFLLDVILFMGAVLLSVAMVIRLVFKLVCSCCRRKQTKTKTQ</sequence>
<keyword evidence="3" id="KW-0808">Transferase</keyword>
<organism evidence="5 6">
    <name type="scientific">Nematostella vectensis</name>
    <name type="common">Starlet sea anemone</name>
    <dbReference type="NCBI Taxonomy" id="45351"/>
    <lineage>
        <taxon>Eukaryota</taxon>
        <taxon>Metazoa</taxon>
        <taxon>Cnidaria</taxon>
        <taxon>Anthozoa</taxon>
        <taxon>Hexacorallia</taxon>
        <taxon>Actiniaria</taxon>
        <taxon>Edwardsiidae</taxon>
        <taxon>Nematostella</taxon>
    </lineage>
</organism>
<keyword evidence="4" id="KW-1133">Transmembrane helix</keyword>
<gene>
    <name evidence="5" type="ORF">NEMVEDRAFT_v1g122091</name>
</gene>
<evidence type="ECO:0000256" key="3">
    <source>
        <dbReference type="ARBA" id="ARBA00022679"/>
    </source>
</evidence>
<dbReference type="InterPro" id="IPR002213">
    <property type="entry name" value="UDP_glucos_trans"/>
</dbReference>
<name>A7SKW9_NEMVE</name>
<dbReference type="Proteomes" id="UP000001593">
    <property type="component" value="Unassembled WGS sequence"/>
</dbReference>
<feature type="non-terminal residue" evidence="5">
    <location>
        <position position="1"/>
    </location>
</feature>
<dbReference type="InParanoid" id="A7SKW9"/>
<evidence type="ECO:0000313" key="6">
    <source>
        <dbReference type="Proteomes" id="UP000001593"/>
    </source>
</evidence>
<dbReference type="SUPFAM" id="SSF53756">
    <property type="entry name" value="UDP-Glycosyltransferase/glycogen phosphorylase"/>
    <property type="match status" value="1"/>
</dbReference>
<dbReference type="Gene3D" id="3.40.50.2000">
    <property type="entry name" value="Glycogen Phosphorylase B"/>
    <property type="match status" value="2"/>
</dbReference>